<evidence type="ECO:0000313" key="2">
    <source>
        <dbReference type="Proteomes" id="UP000078340"/>
    </source>
</evidence>
<sequence length="386" mass="43184">MRQPVRQYSTYRMLHLHTVLRRHCAFRTRDGAVNGPPNGAPRPSRLFPTSVLLPTPPLGSFNTPASSSFETTLLVLSLVCQNLNRPPYRSHLRTYLGRAVTVPLQRQTCHEGLARRGAGWRALSRRRRWRRTQRQHLVCCPRMACPGPIRVNREPSVMPGSMAACRALALESFAIVVWSTTHVFTFCIRGLLATTKPTITQSPMPASPSVRLATPPPLRVSNPLLPASGSAHLCSASSPSVWCSARQNSVCKRYSQDEVLYMRRILESPQHSSHSTQQLKPCPCFTHVRSTIHTQERRIRCSPVASDRAILCRVTLPPKLHRDNHLPSTTPQARARPLVARLCSLGDDARVNGQSMGRHPPPGERIHRSSAWRSCRLPVCLPLYCT</sequence>
<gene>
    <name evidence="1" type="ORF">VFPFJ_04002</name>
</gene>
<dbReference type="AlphaFoldDB" id="A0A179HQX0"/>
<evidence type="ECO:0000313" key="1">
    <source>
        <dbReference type="EMBL" id="OAQ92262.1"/>
    </source>
</evidence>
<comment type="caution">
    <text evidence="1">The sequence shown here is derived from an EMBL/GenBank/DDBJ whole genome shotgun (WGS) entry which is preliminary data.</text>
</comment>
<proteinExistence type="predicted"/>
<name>A0A179HQX0_PURLI</name>
<accession>A0A179HQX0</accession>
<reference evidence="1 2" key="1">
    <citation type="submission" date="2016-02" db="EMBL/GenBank/DDBJ databases">
        <title>Biosynthesis of antibiotic leucinostatins and their inhibition on Phytophthora in bio-control Purpureocillium lilacinum.</title>
        <authorList>
            <person name="Wang G."/>
            <person name="Liu Z."/>
            <person name="Lin R."/>
            <person name="Li E."/>
            <person name="Mao Z."/>
            <person name="Ling J."/>
            <person name="Yin W."/>
            <person name="Xie B."/>
        </authorList>
    </citation>
    <scope>NUCLEOTIDE SEQUENCE [LARGE SCALE GENOMIC DNA]</scope>
    <source>
        <strain evidence="1">PLFJ-1</strain>
    </source>
</reference>
<dbReference type="Proteomes" id="UP000078340">
    <property type="component" value="Unassembled WGS sequence"/>
</dbReference>
<protein>
    <submittedName>
        <fullName evidence="1">Uncharacterized protein</fullName>
    </submittedName>
</protein>
<organism evidence="1 2">
    <name type="scientific">Purpureocillium lilacinum</name>
    <name type="common">Paecilomyces lilacinus</name>
    <dbReference type="NCBI Taxonomy" id="33203"/>
    <lineage>
        <taxon>Eukaryota</taxon>
        <taxon>Fungi</taxon>
        <taxon>Dikarya</taxon>
        <taxon>Ascomycota</taxon>
        <taxon>Pezizomycotina</taxon>
        <taxon>Sordariomycetes</taxon>
        <taxon>Hypocreomycetidae</taxon>
        <taxon>Hypocreales</taxon>
        <taxon>Ophiocordycipitaceae</taxon>
        <taxon>Purpureocillium</taxon>
    </lineage>
</organism>
<dbReference type="EMBL" id="LSBI01000003">
    <property type="protein sequence ID" value="OAQ92262.1"/>
    <property type="molecule type" value="Genomic_DNA"/>
</dbReference>